<evidence type="ECO:0000259" key="4">
    <source>
        <dbReference type="PROSITE" id="PS50862"/>
    </source>
</evidence>
<evidence type="ECO:0000313" key="5">
    <source>
        <dbReference type="EMBL" id="AKB35289.1"/>
    </source>
</evidence>
<proteinExistence type="predicted"/>
<dbReference type="AlphaFoldDB" id="A0A0E3PJP1"/>
<dbReference type="InterPro" id="IPR004364">
    <property type="entry name" value="Aa-tRNA-synt_II"/>
</dbReference>
<dbReference type="GO" id="GO:0005524">
    <property type="term" value="F:ATP binding"/>
    <property type="evidence" value="ECO:0007669"/>
    <property type="project" value="InterPro"/>
</dbReference>
<reference evidence="5 6" key="1">
    <citation type="submission" date="2014-07" db="EMBL/GenBank/DDBJ databases">
        <title>Methanogenic archaea and the global carbon cycle.</title>
        <authorList>
            <person name="Henriksen J.R."/>
            <person name="Luke J."/>
            <person name="Reinhart S."/>
            <person name="Benedict M.N."/>
            <person name="Youngblut N.D."/>
            <person name="Metcalf M.E."/>
            <person name="Whitaker R.J."/>
            <person name="Metcalf W.W."/>
        </authorList>
    </citation>
    <scope>NUCLEOTIDE SEQUENCE [LARGE SCALE GENOMIC DNA]</scope>
    <source>
        <strain evidence="5 6">C2J</strain>
    </source>
</reference>
<dbReference type="STRING" id="1434118.MSSAC_0699"/>
<evidence type="ECO:0000256" key="2">
    <source>
        <dbReference type="ARBA" id="ARBA00022741"/>
    </source>
</evidence>
<evidence type="ECO:0000256" key="1">
    <source>
        <dbReference type="ARBA" id="ARBA00022598"/>
    </source>
</evidence>
<dbReference type="SUPFAM" id="SSF55681">
    <property type="entry name" value="Class II aaRS and biotin synthetases"/>
    <property type="match status" value="1"/>
</dbReference>
<sequence>MENALKEYARLDVFAHSIEELKNIAIQNRIEDYEKAKSHGEFLALLFESLVEDKLVNSTFIYDFPVENSPLAKNHREKEGFVERFELFLNGWELANGYSELNDPLEQEKRFEEQDKKRKLGDLEAQTVDYDSINALGYGLPPTGGMGLGIDRLTMILSGLESIKEVILFPQMKRED</sequence>
<dbReference type="Pfam" id="PF00152">
    <property type="entry name" value="tRNA-synt_2"/>
    <property type="match status" value="1"/>
</dbReference>
<evidence type="ECO:0000313" key="6">
    <source>
        <dbReference type="Proteomes" id="UP000033123"/>
    </source>
</evidence>
<dbReference type="GeneID" id="24870253"/>
<dbReference type="Gene3D" id="3.30.930.10">
    <property type="entry name" value="Bira Bifunctional Protein, Domain 2"/>
    <property type="match status" value="1"/>
</dbReference>
<dbReference type="HOGENOM" id="CLU_008255_4_0_2"/>
<dbReference type="GO" id="GO:0006430">
    <property type="term" value="P:lysyl-tRNA aminoacylation"/>
    <property type="evidence" value="ECO:0007669"/>
    <property type="project" value="TreeGrafter"/>
</dbReference>
<dbReference type="GO" id="GO:0000049">
    <property type="term" value="F:tRNA binding"/>
    <property type="evidence" value="ECO:0007669"/>
    <property type="project" value="TreeGrafter"/>
</dbReference>
<accession>A0A0E3PJP1</accession>
<dbReference type="PANTHER" id="PTHR42918">
    <property type="entry name" value="LYSYL-TRNA SYNTHETASE"/>
    <property type="match status" value="1"/>
</dbReference>
<feature type="domain" description="Aminoacyl-transfer RNA synthetases class-II family profile" evidence="4">
    <location>
        <begin position="41"/>
        <end position="170"/>
    </location>
</feature>
<gene>
    <name evidence="5" type="ORF">MSSAC_0699</name>
</gene>
<dbReference type="GO" id="GO:0005829">
    <property type="term" value="C:cytosol"/>
    <property type="evidence" value="ECO:0007669"/>
    <property type="project" value="TreeGrafter"/>
</dbReference>
<dbReference type="EMBL" id="CP009508">
    <property type="protein sequence ID" value="AKB35289.1"/>
    <property type="molecule type" value="Genomic_DNA"/>
</dbReference>
<dbReference type="RefSeq" id="WP_231593602.1">
    <property type="nucleotide sequence ID" value="NZ_CP009508.1"/>
</dbReference>
<dbReference type="PATRIC" id="fig|1434118.4.peg.888"/>
<dbReference type="PANTHER" id="PTHR42918:SF15">
    <property type="entry name" value="LYSINE--TRNA LIGASE, CHLOROPLASTIC_MITOCHONDRIAL"/>
    <property type="match status" value="1"/>
</dbReference>
<dbReference type="PROSITE" id="PS50862">
    <property type="entry name" value="AA_TRNA_LIGASE_II"/>
    <property type="match status" value="1"/>
</dbReference>
<keyword evidence="5" id="KW-0030">Aminoacyl-tRNA synthetase</keyword>
<evidence type="ECO:0000256" key="3">
    <source>
        <dbReference type="ARBA" id="ARBA00022840"/>
    </source>
</evidence>
<keyword evidence="3" id="KW-0067">ATP-binding</keyword>
<keyword evidence="1 5" id="KW-0436">Ligase</keyword>
<dbReference type="GO" id="GO:0004824">
    <property type="term" value="F:lysine-tRNA ligase activity"/>
    <property type="evidence" value="ECO:0007669"/>
    <property type="project" value="UniProtKB-EC"/>
</dbReference>
<dbReference type="KEGG" id="msj:MSSAC_0699"/>
<name>A0A0E3PJP1_9EURY</name>
<dbReference type="EC" id="6.1.1.6" evidence="5"/>
<dbReference type="InterPro" id="IPR006195">
    <property type="entry name" value="aa-tRNA-synth_II"/>
</dbReference>
<keyword evidence="2" id="KW-0547">Nucleotide-binding</keyword>
<dbReference type="InterPro" id="IPR045864">
    <property type="entry name" value="aa-tRNA-synth_II/BPL/LPL"/>
</dbReference>
<protein>
    <submittedName>
        <fullName evidence="5">Lysyl-tRNA synthetase (Class II)</fullName>
        <ecNumber evidence="5">6.1.1.6</ecNumber>
    </submittedName>
</protein>
<organism evidence="5 6">
    <name type="scientific">Methanosarcina siciliae C2J</name>
    <dbReference type="NCBI Taxonomy" id="1434118"/>
    <lineage>
        <taxon>Archaea</taxon>
        <taxon>Methanobacteriati</taxon>
        <taxon>Methanobacteriota</taxon>
        <taxon>Stenosarchaea group</taxon>
        <taxon>Methanomicrobia</taxon>
        <taxon>Methanosarcinales</taxon>
        <taxon>Methanosarcinaceae</taxon>
        <taxon>Methanosarcina</taxon>
    </lineage>
</organism>
<dbReference type="Proteomes" id="UP000033123">
    <property type="component" value="Chromosome"/>
</dbReference>